<dbReference type="NCBIfam" id="TIGR02937">
    <property type="entry name" value="sigma70-ECF"/>
    <property type="match status" value="1"/>
</dbReference>
<evidence type="ECO:0000256" key="5">
    <source>
        <dbReference type="ARBA" id="ARBA00023163"/>
    </source>
</evidence>
<dbReference type="PANTHER" id="PTHR43133">
    <property type="entry name" value="RNA POLYMERASE ECF-TYPE SIGMA FACTO"/>
    <property type="match status" value="1"/>
</dbReference>
<evidence type="ECO:0000259" key="8">
    <source>
        <dbReference type="Pfam" id="PF08281"/>
    </source>
</evidence>
<comment type="caution">
    <text evidence="9">The sequence shown here is derived from an EMBL/GenBank/DDBJ whole genome shotgun (WGS) entry which is preliminary data.</text>
</comment>
<evidence type="ECO:0000256" key="2">
    <source>
        <dbReference type="ARBA" id="ARBA00023015"/>
    </source>
</evidence>
<dbReference type="AlphaFoldDB" id="A0A3N1NU25"/>
<evidence type="ECO:0000259" key="7">
    <source>
        <dbReference type="Pfam" id="PF04542"/>
    </source>
</evidence>
<sequence>MTLDFRSQLVALLPRLRRFALGLTASRDEADDLVQAACEKALVKQDQWQPDTRLDSWLYRIIQTQRIDHLRRAKRSPVSVPENAMPDLEDAQSADRAENEDLLRHTLKALEQLPEEQRAVMLLVVVEGHSYREVAEQLGIPQGTVMSRLARARLRVQELLAPTEQANEQP</sequence>
<keyword evidence="5" id="KW-0804">Transcription</keyword>
<dbReference type="InterPro" id="IPR014284">
    <property type="entry name" value="RNA_pol_sigma-70_dom"/>
</dbReference>
<evidence type="ECO:0000313" key="9">
    <source>
        <dbReference type="EMBL" id="ROQ18457.1"/>
    </source>
</evidence>
<dbReference type="InterPro" id="IPR013325">
    <property type="entry name" value="RNA_pol_sigma_r2"/>
</dbReference>
<dbReference type="InterPro" id="IPR039425">
    <property type="entry name" value="RNA_pol_sigma-70-like"/>
</dbReference>
<dbReference type="GO" id="GO:0016987">
    <property type="term" value="F:sigma factor activity"/>
    <property type="evidence" value="ECO:0007669"/>
    <property type="project" value="UniProtKB-KW"/>
</dbReference>
<dbReference type="InterPro" id="IPR013324">
    <property type="entry name" value="RNA_pol_sigma_r3/r4-like"/>
</dbReference>
<protein>
    <submittedName>
        <fullName evidence="9">RNA polymerase sigma-70 factor (ECF subfamily)</fullName>
    </submittedName>
</protein>
<name>A0A3N1NU25_9GAMM</name>
<evidence type="ECO:0000256" key="3">
    <source>
        <dbReference type="ARBA" id="ARBA00023082"/>
    </source>
</evidence>
<reference evidence="9 10" key="1">
    <citation type="submission" date="2018-11" db="EMBL/GenBank/DDBJ databases">
        <title>Genomic Encyclopedia of Type Strains, Phase IV (KMG-IV): sequencing the most valuable type-strain genomes for metagenomic binning, comparative biology and taxonomic classification.</title>
        <authorList>
            <person name="Goeker M."/>
        </authorList>
    </citation>
    <scope>NUCLEOTIDE SEQUENCE [LARGE SCALE GENOMIC DNA]</scope>
    <source>
        <strain evidence="9 10">DSM 16974</strain>
    </source>
</reference>
<dbReference type="GO" id="GO:0003677">
    <property type="term" value="F:DNA binding"/>
    <property type="evidence" value="ECO:0007669"/>
    <property type="project" value="UniProtKB-KW"/>
</dbReference>
<dbReference type="Gene3D" id="1.10.1740.10">
    <property type="match status" value="1"/>
</dbReference>
<proteinExistence type="inferred from homology"/>
<dbReference type="CDD" id="cd06171">
    <property type="entry name" value="Sigma70_r4"/>
    <property type="match status" value="1"/>
</dbReference>
<feature type="domain" description="RNA polymerase sigma factor 70 region 4 type 2" evidence="8">
    <location>
        <begin position="107"/>
        <end position="155"/>
    </location>
</feature>
<keyword evidence="4" id="KW-0238">DNA-binding</keyword>
<dbReference type="InterPro" id="IPR007627">
    <property type="entry name" value="RNA_pol_sigma70_r2"/>
</dbReference>
<feature type="region of interest" description="Disordered" evidence="6">
    <location>
        <begin position="76"/>
        <end position="95"/>
    </location>
</feature>
<dbReference type="Pfam" id="PF08281">
    <property type="entry name" value="Sigma70_r4_2"/>
    <property type="match status" value="1"/>
</dbReference>
<keyword evidence="3" id="KW-0731">Sigma factor</keyword>
<dbReference type="SUPFAM" id="SSF88659">
    <property type="entry name" value="Sigma3 and sigma4 domains of RNA polymerase sigma factors"/>
    <property type="match status" value="1"/>
</dbReference>
<dbReference type="EMBL" id="RJUK01000002">
    <property type="protein sequence ID" value="ROQ18457.1"/>
    <property type="molecule type" value="Genomic_DNA"/>
</dbReference>
<keyword evidence="2" id="KW-0805">Transcription regulation</keyword>
<comment type="similarity">
    <text evidence="1">Belongs to the sigma-70 factor family. ECF subfamily.</text>
</comment>
<dbReference type="InterPro" id="IPR013249">
    <property type="entry name" value="RNA_pol_sigma70_r4_t2"/>
</dbReference>
<dbReference type="SUPFAM" id="SSF88946">
    <property type="entry name" value="Sigma2 domain of RNA polymerase sigma factors"/>
    <property type="match status" value="1"/>
</dbReference>
<feature type="domain" description="RNA polymerase sigma-70 region 2" evidence="7">
    <location>
        <begin position="11"/>
        <end position="75"/>
    </location>
</feature>
<dbReference type="OrthoDB" id="9797134at2"/>
<gene>
    <name evidence="9" type="ORF">EDC38_2684</name>
</gene>
<dbReference type="PANTHER" id="PTHR43133:SF8">
    <property type="entry name" value="RNA POLYMERASE SIGMA FACTOR HI_1459-RELATED"/>
    <property type="match status" value="1"/>
</dbReference>
<dbReference type="GO" id="GO:0006352">
    <property type="term" value="P:DNA-templated transcription initiation"/>
    <property type="evidence" value="ECO:0007669"/>
    <property type="project" value="InterPro"/>
</dbReference>
<keyword evidence="10" id="KW-1185">Reference proteome</keyword>
<dbReference type="Pfam" id="PF04542">
    <property type="entry name" value="Sigma70_r2"/>
    <property type="match status" value="1"/>
</dbReference>
<dbReference type="Gene3D" id="1.10.10.10">
    <property type="entry name" value="Winged helix-like DNA-binding domain superfamily/Winged helix DNA-binding domain"/>
    <property type="match status" value="1"/>
</dbReference>
<organism evidence="9 10">
    <name type="scientific">Marinimicrobium koreense</name>
    <dbReference type="NCBI Taxonomy" id="306545"/>
    <lineage>
        <taxon>Bacteria</taxon>
        <taxon>Pseudomonadati</taxon>
        <taxon>Pseudomonadota</taxon>
        <taxon>Gammaproteobacteria</taxon>
        <taxon>Cellvibrionales</taxon>
        <taxon>Cellvibrionaceae</taxon>
        <taxon>Marinimicrobium</taxon>
    </lineage>
</organism>
<accession>A0A3N1NU25</accession>
<evidence type="ECO:0000256" key="1">
    <source>
        <dbReference type="ARBA" id="ARBA00010641"/>
    </source>
</evidence>
<evidence type="ECO:0000256" key="6">
    <source>
        <dbReference type="SAM" id="MobiDB-lite"/>
    </source>
</evidence>
<dbReference type="RefSeq" id="WP_123639086.1">
    <property type="nucleotide sequence ID" value="NZ_RJUK01000002.1"/>
</dbReference>
<dbReference type="InterPro" id="IPR036388">
    <property type="entry name" value="WH-like_DNA-bd_sf"/>
</dbReference>
<dbReference type="Proteomes" id="UP000273643">
    <property type="component" value="Unassembled WGS sequence"/>
</dbReference>
<evidence type="ECO:0000256" key="4">
    <source>
        <dbReference type="ARBA" id="ARBA00023125"/>
    </source>
</evidence>
<evidence type="ECO:0000313" key="10">
    <source>
        <dbReference type="Proteomes" id="UP000273643"/>
    </source>
</evidence>